<dbReference type="PROSITE" id="PS00198">
    <property type="entry name" value="4FE4S_FER_1"/>
    <property type="match status" value="1"/>
</dbReference>
<evidence type="ECO:0000256" key="3">
    <source>
        <dbReference type="ARBA" id="ARBA00023004"/>
    </source>
</evidence>
<dbReference type="InterPro" id="IPR050572">
    <property type="entry name" value="Fe-S_Ferredoxin"/>
</dbReference>
<proteinExistence type="predicted"/>
<keyword evidence="2" id="KW-0479">Metal-binding</keyword>
<comment type="caution">
    <text evidence="6">The sequence shown here is derived from an EMBL/GenBank/DDBJ whole genome shotgun (WGS) entry which is preliminary data.</text>
</comment>
<dbReference type="EMBL" id="JAIOIV010000092">
    <property type="protein sequence ID" value="MBZ0156833.1"/>
    <property type="molecule type" value="Genomic_DNA"/>
</dbReference>
<dbReference type="PANTHER" id="PTHR43687">
    <property type="entry name" value="ADENYLYLSULFATE REDUCTASE, BETA SUBUNIT"/>
    <property type="match status" value="1"/>
</dbReference>
<dbReference type="AlphaFoldDB" id="A0A953J707"/>
<dbReference type="Gene3D" id="3.30.70.20">
    <property type="match status" value="1"/>
</dbReference>
<keyword evidence="1" id="KW-0004">4Fe-4S</keyword>
<keyword evidence="3" id="KW-0408">Iron</keyword>
<sequence length="61" mass="6680">MYLVAVDSGKCESCEECVNVCPQGVFRMVDSKSDPYQTSECVFCESCIGVCPSEAIKITEM</sequence>
<evidence type="ECO:0000256" key="2">
    <source>
        <dbReference type="ARBA" id="ARBA00022723"/>
    </source>
</evidence>
<dbReference type="PANTHER" id="PTHR43687:SF1">
    <property type="entry name" value="FERREDOXIN III"/>
    <property type="match status" value="1"/>
</dbReference>
<evidence type="ECO:0000313" key="7">
    <source>
        <dbReference type="Proteomes" id="UP000705867"/>
    </source>
</evidence>
<evidence type="ECO:0000256" key="1">
    <source>
        <dbReference type="ARBA" id="ARBA00022485"/>
    </source>
</evidence>
<dbReference type="GO" id="GO:0051539">
    <property type="term" value="F:4 iron, 4 sulfur cluster binding"/>
    <property type="evidence" value="ECO:0007669"/>
    <property type="project" value="UniProtKB-KW"/>
</dbReference>
<reference evidence="6" key="2">
    <citation type="submission" date="2021-08" db="EMBL/GenBank/DDBJ databases">
        <authorList>
            <person name="Dalcin Martins P."/>
        </authorList>
    </citation>
    <scope>NUCLEOTIDE SEQUENCE</scope>
    <source>
        <strain evidence="6">MAG_39</strain>
    </source>
</reference>
<dbReference type="InterPro" id="IPR017896">
    <property type="entry name" value="4Fe4S_Fe-S-bd"/>
</dbReference>
<keyword evidence="4" id="KW-0411">Iron-sulfur</keyword>
<dbReference type="PROSITE" id="PS51379">
    <property type="entry name" value="4FE4S_FER_2"/>
    <property type="match status" value="2"/>
</dbReference>
<gene>
    <name evidence="6" type="ORF">K8I29_11575</name>
</gene>
<dbReference type="InterPro" id="IPR017900">
    <property type="entry name" value="4Fe4S_Fe_S_CS"/>
</dbReference>
<dbReference type="Pfam" id="PF13187">
    <property type="entry name" value="Fer4_9"/>
    <property type="match status" value="1"/>
</dbReference>
<feature type="domain" description="4Fe-4S ferredoxin-type" evidence="5">
    <location>
        <begin position="2"/>
        <end position="31"/>
    </location>
</feature>
<protein>
    <submittedName>
        <fullName evidence="6">4Fe-4S binding protein</fullName>
    </submittedName>
</protein>
<name>A0A953J707_9BACT</name>
<organism evidence="6 7">
    <name type="scientific">Candidatus Nitrobium versatile</name>
    <dbReference type="NCBI Taxonomy" id="2884831"/>
    <lineage>
        <taxon>Bacteria</taxon>
        <taxon>Pseudomonadati</taxon>
        <taxon>Nitrospirota</taxon>
        <taxon>Nitrospiria</taxon>
        <taxon>Nitrospirales</taxon>
        <taxon>Nitrospiraceae</taxon>
        <taxon>Candidatus Nitrobium</taxon>
    </lineage>
</organism>
<dbReference type="SUPFAM" id="SSF54862">
    <property type="entry name" value="4Fe-4S ferredoxins"/>
    <property type="match status" value="1"/>
</dbReference>
<feature type="domain" description="4Fe-4S ferredoxin-type" evidence="5">
    <location>
        <begin position="32"/>
        <end position="61"/>
    </location>
</feature>
<evidence type="ECO:0000259" key="5">
    <source>
        <dbReference type="PROSITE" id="PS51379"/>
    </source>
</evidence>
<dbReference type="Proteomes" id="UP000705867">
    <property type="component" value="Unassembled WGS sequence"/>
</dbReference>
<evidence type="ECO:0000313" key="6">
    <source>
        <dbReference type="EMBL" id="MBZ0156833.1"/>
    </source>
</evidence>
<reference evidence="6" key="1">
    <citation type="journal article" date="2021" name="bioRxiv">
        <title>Unraveling nitrogen, sulfur and carbon metabolic pathways and microbial community transcriptional responses to substrate deprivation and toxicity stresses in a bioreactor mimicking anoxic brackish coastal sediment conditions.</title>
        <authorList>
            <person name="Martins P.D."/>
            <person name="Echeveste M.J."/>
            <person name="Arshad A."/>
            <person name="Kurth J."/>
            <person name="Ouboter H."/>
            <person name="Jetten M.S.M."/>
            <person name="Welte C.U."/>
        </authorList>
    </citation>
    <scope>NUCLEOTIDE SEQUENCE</scope>
    <source>
        <strain evidence="6">MAG_39</strain>
    </source>
</reference>
<accession>A0A953J707</accession>
<dbReference type="GO" id="GO:0046872">
    <property type="term" value="F:metal ion binding"/>
    <property type="evidence" value="ECO:0007669"/>
    <property type="project" value="UniProtKB-KW"/>
</dbReference>
<evidence type="ECO:0000256" key="4">
    <source>
        <dbReference type="ARBA" id="ARBA00023014"/>
    </source>
</evidence>